<dbReference type="eggNOG" id="KOG2691">
    <property type="taxonomic scope" value="Eukaryota"/>
</dbReference>
<dbReference type="InParanoid" id="B8BUI2"/>
<keyword evidence="2 7" id="KW-0479">Metal-binding</keyword>
<dbReference type="InterPro" id="IPR034012">
    <property type="entry name" value="Zn_ribbon_RPB9_C"/>
</dbReference>
<feature type="binding site" evidence="7">
    <location>
        <position position="4"/>
    </location>
    <ligand>
        <name>Zn(2+)</name>
        <dbReference type="ChEBI" id="CHEBI:29105"/>
        <label>1</label>
    </ligand>
</feature>
<dbReference type="AlphaFoldDB" id="B8BUI2"/>
<dbReference type="STRING" id="35128.B8BUI2"/>
<evidence type="ECO:0000256" key="2">
    <source>
        <dbReference type="ARBA" id="ARBA00022723"/>
    </source>
</evidence>
<dbReference type="Pfam" id="PF02150">
    <property type="entry name" value="Zn_ribbon_RPB9"/>
    <property type="match status" value="1"/>
</dbReference>
<dbReference type="GO" id="GO:0005665">
    <property type="term" value="C:RNA polymerase II, core complex"/>
    <property type="evidence" value="ECO:0000318"/>
    <property type="project" value="GO_Central"/>
</dbReference>
<dbReference type="KEGG" id="tps:THAPSDRAFT_39536"/>
<feature type="binding site" evidence="7">
    <location>
        <position position="103"/>
    </location>
    <ligand>
        <name>Zn(2+)</name>
        <dbReference type="ChEBI" id="CHEBI:29105"/>
        <label>2</label>
    </ligand>
</feature>
<evidence type="ECO:0000259" key="10">
    <source>
        <dbReference type="PROSITE" id="PS51133"/>
    </source>
</evidence>
<dbReference type="GO" id="GO:0003676">
    <property type="term" value="F:nucleic acid binding"/>
    <property type="evidence" value="ECO:0007669"/>
    <property type="project" value="InterPro"/>
</dbReference>
<dbReference type="HOGENOM" id="CLU_093932_0_0_1"/>
<comment type="similarity">
    <text evidence="6 9">Belongs to the archaeal rpoM/eukaryotic RPA12/RPB9/RPC11 RNA polymerase family.</text>
</comment>
<gene>
    <name evidence="11" type="ORF">THAPSDRAFT_39536</name>
</gene>
<feature type="binding site" evidence="7">
    <location>
        <position position="26"/>
    </location>
    <ligand>
        <name>Zn(2+)</name>
        <dbReference type="ChEBI" id="CHEBI:29105"/>
        <label>1</label>
    </ligand>
</feature>
<dbReference type="GO" id="GO:0006283">
    <property type="term" value="P:transcription-coupled nucleotide-excision repair"/>
    <property type="evidence" value="ECO:0000318"/>
    <property type="project" value="GO_Central"/>
</dbReference>
<dbReference type="PANTHER" id="PTHR11239:SF1">
    <property type="entry name" value="DNA-DIRECTED RNA POLYMERASE II SUBUNIT RPB9"/>
    <property type="match status" value="1"/>
</dbReference>
<dbReference type="Gene3D" id="2.20.25.10">
    <property type="match status" value="2"/>
</dbReference>
<keyword evidence="6 9" id="KW-0240">DNA-directed RNA polymerase</keyword>
<evidence type="ECO:0000256" key="7">
    <source>
        <dbReference type="PIRSR" id="PIRSR005586-1"/>
    </source>
</evidence>
<accession>B8BUI2</accession>
<dbReference type="GO" id="GO:0006367">
    <property type="term" value="P:transcription initiation at RNA polymerase II promoter"/>
    <property type="evidence" value="ECO:0000318"/>
    <property type="project" value="GO_Central"/>
</dbReference>
<dbReference type="InterPro" id="IPR001529">
    <property type="entry name" value="Zn_ribbon_RPB9"/>
</dbReference>
<comment type="function">
    <text evidence="6">DNA-dependent RNA polymerase catalyzes the transcription of DNA into RNA using the four ribonucleoside triphosphates as substrates.</text>
</comment>
<dbReference type="GO" id="GO:0001193">
    <property type="term" value="P:maintenance of transcriptional fidelity during transcription elongation by RNA polymerase II"/>
    <property type="evidence" value="ECO:0000318"/>
    <property type="project" value="GO_Central"/>
</dbReference>
<dbReference type="PIRSF" id="PIRSF005586">
    <property type="entry name" value="RNApol_RpoM"/>
    <property type="match status" value="1"/>
</dbReference>
<feature type="binding site" evidence="7">
    <location>
        <position position="74"/>
    </location>
    <ligand>
        <name>Zn(2+)</name>
        <dbReference type="ChEBI" id="CHEBI:29105"/>
        <label>2</label>
    </ligand>
</feature>
<dbReference type="SUPFAM" id="SSF57783">
    <property type="entry name" value="Zinc beta-ribbon"/>
    <property type="match status" value="2"/>
</dbReference>
<sequence length="112" mass="12867">MRFCPHDSSMLYPKENRNERKLLYACRLCRYTEYAPGQLIYQNILKKEVGNVLHTVPSAVSDDPTLPRSQNAHCDKCGHNEAVFFQSDTSDVRNDTLALIFVCCNCDHKWVA</sequence>
<evidence type="ECO:0000256" key="4">
    <source>
        <dbReference type="ARBA" id="ARBA00022833"/>
    </source>
</evidence>
<dbReference type="CDD" id="cd10508">
    <property type="entry name" value="Zn-ribbon_RPB9"/>
    <property type="match status" value="1"/>
</dbReference>
<dbReference type="SMART" id="SM00440">
    <property type="entry name" value="ZnF_C2C2"/>
    <property type="match status" value="1"/>
</dbReference>
<dbReference type="RefSeq" id="XP_002287319.1">
    <property type="nucleotide sequence ID" value="XM_002287283.1"/>
</dbReference>
<dbReference type="GeneID" id="7450372"/>
<keyword evidence="12" id="KW-1185">Reference proteome</keyword>
<dbReference type="SMART" id="SM00661">
    <property type="entry name" value="RPOL9"/>
    <property type="match status" value="1"/>
</dbReference>
<evidence type="ECO:0000256" key="8">
    <source>
        <dbReference type="PROSITE-ProRule" id="PRU00472"/>
    </source>
</evidence>
<feature type="domain" description="TFIIS-type" evidence="10">
    <location>
        <begin position="70"/>
        <end position="111"/>
    </location>
</feature>
<dbReference type="InterPro" id="IPR012164">
    <property type="entry name" value="Rpa12/Rpb9/Rpc10/TFS"/>
</dbReference>
<reference evidence="11 12" key="2">
    <citation type="journal article" date="2008" name="Nature">
        <title>The Phaeodactylum genome reveals the evolutionary history of diatom genomes.</title>
        <authorList>
            <person name="Bowler C."/>
            <person name="Allen A.E."/>
            <person name="Badger J.H."/>
            <person name="Grimwood J."/>
            <person name="Jabbari K."/>
            <person name="Kuo A."/>
            <person name="Maheswari U."/>
            <person name="Martens C."/>
            <person name="Maumus F."/>
            <person name="Otillar R.P."/>
            <person name="Rayko E."/>
            <person name="Salamov A."/>
            <person name="Vandepoele K."/>
            <person name="Beszteri B."/>
            <person name="Gruber A."/>
            <person name="Heijde M."/>
            <person name="Katinka M."/>
            <person name="Mock T."/>
            <person name="Valentin K."/>
            <person name="Verret F."/>
            <person name="Berges J.A."/>
            <person name="Brownlee C."/>
            <person name="Cadoret J.P."/>
            <person name="Chiovitti A."/>
            <person name="Choi C.J."/>
            <person name="Coesel S."/>
            <person name="De Martino A."/>
            <person name="Detter J.C."/>
            <person name="Durkin C."/>
            <person name="Falciatore A."/>
            <person name="Fournet J."/>
            <person name="Haruta M."/>
            <person name="Huysman M.J."/>
            <person name="Jenkins B.D."/>
            <person name="Jiroutova K."/>
            <person name="Jorgensen R.E."/>
            <person name="Joubert Y."/>
            <person name="Kaplan A."/>
            <person name="Kroger N."/>
            <person name="Kroth P.G."/>
            <person name="La Roche J."/>
            <person name="Lindquist E."/>
            <person name="Lommer M."/>
            <person name="Martin-Jezequel V."/>
            <person name="Lopez P.J."/>
            <person name="Lucas S."/>
            <person name="Mangogna M."/>
            <person name="McGinnis K."/>
            <person name="Medlin L.K."/>
            <person name="Montsant A."/>
            <person name="Oudot-Le Secq M.P."/>
            <person name="Napoli C."/>
            <person name="Obornik M."/>
            <person name="Parker M.S."/>
            <person name="Petit J.L."/>
            <person name="Porcel B.M."/>
            <person name="Poulsen N."/>
            <person name="Robison M."/>
            <person name="Rychlewski L."/>
            <person name="Rynearson T.A."/>
            <person name="Schmutz J."/>
            <person name="Shapiro H."/>
            <person name="Siaut M."/>
            <person name="Stanley M."/>
            <person name="Sussman M.R."/>
            <person name="Taylor A.R."/>
            <person name="Vardi A."/>
            <person name="von Dassow P."/>
            <person name="Vyverman W."/>
            <person name="Willis A."/>
            <person name="Wyrwicz L.S."/>
            <person name="Rokhsar D.S."/>
            <person name="Weissenbach J."/>
            <person name="Armbrust E.V."/>
            <person name="Green B.R."/>
            <person name="Van de Peer Y."/>
            <person name="Grigoriev I.V."/>
        </authorList>
    </citation>
    <scope>NUCLEOTIDE SEQUENCE [LARGE SCALE GENOMIC DNA]</scope>
    <source>
        <strain evidence="11 12">CCMP1335</strain>
    </source>
</reference>
<proteinExistence type="inferred from homology"/>
<keyword evidence="6 9" id="KW-0804">Transcription</keyword>
<keyword evidence="5 6" id="KW-0539">Nucleus</keyword>
<keyword evidence="3 8" id="KW-0863">Zinc-finger</keyword>
<dbReference type="PaxDb" id="35128-Thaps39536"/>
<comment type="subcellular location">
    <subcellularLocation>
        <location evidence="1">Nucleus</location>
        <location evidence="1">Nucleolus</location>
    </subcellularLocation>
</comment>
<dbReference type="PANTHER" id="PTHR11239">
    <property type="entry name" value="DNA-DIRECTED RNA POLYMERASE"/>
    <property type="match status" value="1"/>
</dbReference>
<evidence type="ECO:0000313" key="12">
    <source>
        <dbReference type="Proteomes" id="UP000001449"/>
    </source>
</evidence>
<protein>
    <recommendedName>
        <fullName evidence="6">DNA-directed RNA polymerase subunit</fullName>
    </recommendedName>
</protein>
<name>B8BUI2_THAPS</name>
<dbReference type="EMBL" id="CM000639">
    <property type="protein sequence ID" value="EED94762.1"/>
    <property type="molecule type" value="Genomic_DNA"/>
</dbReference>
<keyword evidence="4 7" id="KW-0862">Zinc</keyword>
<evidence type="ECO:0000256" key="5">
    <source>
        <dbReference type="ARBA" id="ARBA00023242"/>
    </source>
</evidence>
<evidence type="ECO:0000256" key="3">
    <source>
        <dbReference type="ARBA" id="ARBA00022771"/>
    </source>
</evidence>
<evidence type="ECO:0000256" key="6">
    <source>
        <dbReference type="PIRNR" id="PIRNR005586"/>
    </source>
</evidence>
<dbReference type="GO" id="GO:0008270">
    <property type="term" value="F:zinc ion binding"/>
    <property type="evidence" value="ECO:0007669"/>
    <property type="project" value="UniProtKB-KW"/>
</dbReference>
<dbReference type="Proteomes" id="UP000001449">
    <property type="component" value="Chromosome 2"/>
</dbReference>
<feature type="binding site" evidence="7">
    <location>
        <position position="29"/>
    </location>
    <ligand>
        <name>Zn(2+)</name>
        <dbReference type="ChEBI" id="CHEBI:29105"/>
        <label>1</label>
    </ligand>
</feature>
<dbReference type="GO" id="GO:0005730">
    <property type="term" value="C:nucleolus"/>
    <property type="evidence" value="ECO:0007669"/>
    <property type="project" value="UniProtKB-SubCell"/>
</dbReference>
<dbReference type="PROSITE" id="PS51133">
    <property type="entry name" value="ZF_TFIIS_2"/>
    <property type="match status" value="1"/>
</dbReference>
<evidence type="ECO:0000313" key="11">
    <source>
        <dbReference type="EMBL" id="EED94762.1"/>
    </source>
</evidence>
<dbReference type="InterPro" id="IPR001222">
    <property type="entry name" value="Znf_TFIIS"/>
</dbReference>
<dbReference type="Pfam" id="PF01096">
    <property type="entry name" value="Zn_ribbon_TFIIS"/>
    <property type="match status" value="1"/>
</dbReference>
<reference evidence="11 12" key="1">
    <citation type="journal article" date="2004" name="Science">
        <title>The genome of the diatom Thalassiosira pseudonana: ecology, evolution, and metabolism.</title>
        <authorList>
            <person name="Armbrust E.V."/>
            <person name="Berges J.A."/>
            <person name="Bowler C."/>
            <person name="Green B.R."/>
            <person name="Martinez D."/>
            <person name="Putnam N.H."/>
            <person name="Zhou S."/>
            <person name="Allen A.E."/>
            <person name="Apt K.E."/>
            <person name="Bechner M."/>
            <person name="Brzezinski M.A."/>
            <person name="Chaal B.K."/>
            <person name="Chiovitti A."/>
            <person name="Davis A.K."/>
            <person name="Demarest M.S."/>
            <person name="Detter J.C."/>
            <person name="Glavina T."/>
            <person name="Goodstein D."/>
            <person name="Hadi M.Z."/>
            <person name="Hellsten U."/>
            <person name="Hildebrand M."/>
            <person name="Jenkins B.D."/>
            <person name="Jurka J."/>
            <person name="Kapitonov V.V."/>
            <person name="Kroger N."/>
            <person name="Lau W.W."/>
            <person name="Lane T.W."/>
            <person name="Larimer F.W."/>
            <person name="Lippmeier J.C."/>
            <person name="Lucas S."/>
            <person name="Medina M."/>
            <person name="Montsant A."/>
            <person name="Obornik M."/>
            <person name="Parker M.S."/>
            <person name="Palenik B."/>
            <person name="Pazour G.J."/>
            <person name="Richardson P.M."/>
            <person name="Rynearson T.A."/>
            <person name="Saito M.A."/>
            <person name="Schwartz D.C."/>
            <person name="Thamatrakoln K."/>
            <person name="Valentin K."/>
            <person name="Vardi A."/>
            <person name="Wilkerson F.P."/>
            <person name="Rokhsar D.S."/>
        </authorList>
    </citation>
    <scope>NUCLEOTIDE SEQUENCE [LARGE SCALE GENOMIC DNA]</scope>
    <source>
        <strain evidence="11 12">CCMP1335</strain>
    </source>
</reference>
<dbReference type="OMA" id="DTSMVLF"/>
<feature type="binding site" evidence="7">
    <location>
        <position position="77"/>
    </location>
    <ligand>
        <name>Zn(2+)</name>
        <dbReference type="ChEBI" id="CHEBI:29105"/>
        <label>2</label>
    </ligand>
</feature>
<evidence type="ECO:0000256" key="1">
    <source>
        <dbReference type="ARBA" id="ARBA00004604"/>
    </source>
</evidence>
<evidence type="ECO:0000256" key="9">
    <source>
        <dbReference type="RuleBase" id="RU003474"/>
    </source>
</evidence>
<feature type="binding site" evidence="7">
    <location>
        <position position="106"/>
    </location>
    <ligand>
        <name>Zn(2+)</name>
        <dbReference type="ChEBI" id="CHEBI:29105"/>
        <label>2</label>
    </ligand>
</feature>
<dbReference type="GO" id="GO:0003899">
    <property type="term" value="F:DNA-directed RNA polymerase activity"/>
    <property type="evidence" value="ECO:0007669"/>
    <property type="project" value="InterPro"/>
</dbReference>
<organism evidence="11 12">
    <name type="scientific">Thalassiosira pseudonana</name>
    <name type="common">Marine diatom</name>
    <name type="synonym">Cyclotella nana</name>
    <dbReference type="NCBI Taxonomy" id="35128"/>
    <lineage>
        <taxon>Eukaryota</taxon>
        <taxon>Sar</taxon>
        <taxon>Stramenopiles</taxon>
        <taxon>Ochrophyta</taxon>
        <taxon>Bacillariophyta</taxon>
        <taxon>Coscinodiscophyceae</taxon>
        <taxon>Thalassiosirophycidae</taxon>
        <taxon>Thalassiosirales</taxon>
        <taxon>Thalassiosiraceae</taxon>
        <taxon>Thalassiosira</taxon>
    </lineage>
</organism>